<comment type="caution">
    <text evidence="2">The sequence shown here is derived from an EMBL/GenBank/DDBJ whole genome shotgun (WGS) entry which is preliminary data.</text>
</comment>
<evidence type="ECO:0000256" key="1">
    <source>
        <dbReference type="SAM" id="MobiDB-lite"/>
    </source>
</evidence>
<dbReference type="EMBL" id="PQIB02000014">
    <property type="protein sequence ID" value="RLM69990.1"/>
    <property type="molecule type" value="Genomic_DNA"/>
</dbReference>
<proteinExistence type="predicted"/>
<gene>
    <name evidence="2" type="ORF">C2845_PM17G04370</name>
</gene>
<name>A0A3L6Q682_PANMI</name>
<protein>
    <submittedName>
        <fullName evidence="2">Uncharacterized protein</fullName>
    </submittedName>
</protein>
<evidence type="ECO:0000313" key="3">
    <source>
        <dbReference type="Proteomes" id="UP000275267"/>
    </source>
</evidence>
<accession>A0A3L6Q682</accession>
<organism evidence="2 3">
    <name type="scientific">Panicum miliaceum</name>
    <name type="common">Proso millet</name>
    <name type="synonym">Broomcorn millet</name>
    <dbReference type="NCBI Taxonomy" id="4540"/>
    <lineage>
        <taxon>Eukaryota</taxon>
        <taxon>Viridiplantae</taxon>
        <taxon>Streptophyta</taxon>
        <taxon>Embryophyta</taxon>
        <taxon>Tracheophyta</taxon>
        <taxon>Spermatophyta</taxon>
        <taxon>Magnoliopsida</taxon>
        <taxon>Liliopsida</taxon>
        <taxon>Poales</taxon>
        <taxon>Poaceae</taxon>
        <taxon>PACMAD clade</taxon>
        <taxon>Panicoideae</taxon>
        <taxon>Panicodae</taxon>
        <taxon>Paniceae</taxon>
        <taxon>Panicinae</taxon>
        <taxon>Panicum</taxon>
        <taxon>Panicum sect. Panicum</taxon>
    </lineage>
</organism>
<feature type="region of interest" description="Disordered" evidence="1">
    <location>
        <begin position="26"/>
        <end position="59"/>
    </location>
</feature>
<dbReference type="Proteomes" id="UP000275267">
    <property type="component" value="Unassembled WGS sequence"/>
</dbReference>
<reference evidence="3" key="1">
    <citation type="journal article" date="2019" name="Nat. Commun.">
        <title>The genome of broomcorn millet.</title>
        <authorList>
            <person name="Zou C."/>
            <person name="Miki D."/>
            <person name="Li D."/>
            <person name="Tang Q."/>
            <person name="Xiao L."/>
            <person name="Rajput S."/>
            <person name="Deng P."/>
            <person name="Jia W."/>
            <person name="Huang R."/>
            <person name="Zhang M."/>
            <person name="Sun Y."/>
            <person name="Hu J."/>
            <person name="Fu X."/>
            <person name="Schnable P.S."/>
            <person name="Li F."/>
            <person name="Zhang H."/>
            <person name="Feng B."/>
            <person name="Zhu X."/>
            <person name="Liu R."/>
            <person name="Schnable J.C."/>
            <person name="Zhu J.-K."/>
            <person name="Zhang H."/>
        </authorList>
    </citation>
    <scope>NUCLEOTIDE SEQUENCE [LARGE SCALE GENOMIC DNA]</scope>
</reference>
<dbReference type="AlphaFoldDB" id="A0A3L6Q682"/>
<sequence length="85" mass="9097">MRRSPSSCSRCRPALAEPALAVRLHPCASPSRPNDDSIRLPRTASPPRPTATPHQVQRPSALAVIGERKQRLKALAVIGEKGAAI</sequence>
<evidence type="ECO:0000313" key="2">
    <source>
        <dbReference type="EMBL" id="RLM69990.1"/>
    </source>
</evidence>
<keyword evidence="3" id="KW-1185">Reference proteome</keyword>